<dbReference type="EMBL" id="UINC01224826">
    <property type="protein sequence ID" value="SVE54605.1"/>
    <property type="molecule type" value="Genomic_DNA"/>
</dbReference>
<dbReference type="SUPFAM" id="SSF47384">
    <property type="entry name" value="Homodimeric domain of signal transducing histidine kinase"/>
    <property type="match status" value="1"/>
</dbReference>
<dbReference type="Gene3D" id="1.10.287.130">
    <property type="match status" value="1"/>
</dbReference>
<evidence type="ECO:0000256" key="4">
    <source>
        <dbReference type="ARBA" id="ARBA00022679"/>
    </source>
</evidence>
<name>A0A383EE44_9ZZZZ</name>
<dbReference type="EC" id="2.7.13.3" evidence="2"/>
<keyword evidence="3" id="KW-0597">Phosphoprotein</keyword>
<evidence type="ECO:0000256" key="2">
    <source>
        <dbReference type="ARBA" id="ARBA00012438"/>
    </source>
</evidence>
<evidence type="ECO:0000313" key="11">
    <source>
        <dbReference type="EMBL" id="SVE54605.1"/>
    </source>
</evidence>
<feature type="non-terminal residue" evidence="11">
    <location>
        <position position="1"/>
    </location>
</feature>
<evidence type="ECO:0000256" key="3">
    <source>
        <dbReference type="ARBA" id="ARBA00022553"/>
    </source>
</evidence>
<feature type="domain" description="Histidine kinase" evidence="10">
    <location>
        <begin position="34"/>
        <end position="231"/>
    </location>
</feature>
<comment type="catalytic activity">
    <reaction evidence="1">
        <text>ATP + protein L-histidine = ADP + protein N-phospho-L-histidine.</text>
        <dbReference type="EC" id="2.7.13.3"/>
    </reaction>
</comment>
<dbReference type="CDD" id="cd00075">
    <property type="entry name" value="HATPase"/>
    <property type="match status" value="1"/>
</dbReference>
<dbReference type="PRINTS" id="PR00344">
    <property type="entry name" value="BCTRLSENSOR"/>
</dbReference>
<dbReference type="Gene3D" id="3.30.565.10">
    <property type="entry name" value="Histidine kinase-like ATPase, C-terminal domain"/>
    <property type="match status" value="1"/>
</dbReference>
<keyword evidence="4" id="KW-0808">Transferase</keyword>
<dbReference type="InterPro" id="IPR036097">
    <property type="entry name" value="HisK_dim/P_sf"/>
</dbReference>
<dbReference type="AlphaFoldDB" id="A0A383EE44"/>
<organism evidence="11">
    <name type="scientific">marine metagenome</name>
    <dbReference type="NCBI Taxonomy" id="408172"/>
    <lineage>
        <taxon>unclassified sequences</taxon>
        <taxon>metagenomes</taxon>
        <taxon>ecological metagenomes</taxon>
    </lineage>
</organism>
<dbReference type="InterPro" id="IPR005467">
    <property type="entry name" value="His_kinase_dom"/>
</dbReference>
<evidence type="ECO:0000256" key="8">
    <source>
        <dbReference type="ARBA" id="ARBA00023012"/>
    </source>
</evidence>
<protein>
    <recommendedName>
        <fullName evidence="2">histidine kinase</fullName>
        <ecNumber evidence="2">2.7.13.3</ecNumber>
    </recommendedName>
</protein>
<dbReference type="InterPro" id="IPR003661">
    <property type="entry name" value="HisK_dim/P_dom"/>
</dbReference>
<dbReference type="CDD" id="cd00082">
    <property type="entry name" value="HisKA"/>
    <property type="match status" value="1"/>
</dbReference>
<dbReference type="SMART" id="SM00387">
    <property type="entry name" value="HATPase_c"/>
    <property type="match status" value="1"/>
</dbReference>
<dbReference type="SUPFAM" id="SSF55874">
    <property type="entry name" value="ATPase domain of HSP90 chaperone/DNA topoisomerase II/histidine kinase"/>
    <property type="match status" value="1"/>
</dbReference>
<keyword evidence="6" id="KW-0418">Kinase</keyword>
<accession>A0A383EE44</accession>
<keyword evidence="7" id="KW-0067">ATP-binding</keyword>
<evidence type="ECO:0000256" key="1">
    <source>
        <dbReference type="ARBA" id="ARBA00000085"/>
    </source>
</evidence>
<feature type="non-terminal residue" evidence="11">
    <location>
        <position position="231"/>
    </location>
</feature>
<dbReference type="InterPro" id="IPR003594">
    <property type="entry name" value="HATPase_dom"/>
</dbReference>
<dbReference type="PANTHER" id="PTHR42878:SF7">
    <property type="entry name" value="SENSOR HISTIDINE KINASE GLRK"/>
    <property type="match status" value="1"/>
</dbReference>
<keyword evidence="8" id="KW-0902">Two-component regulatory system</keyword>
<dbReference type="PROSITE" id="PS50109">
    <property type="entry name" value="HIS_KIN"/>
    <property type="match status" value="1"/>
</dbReference>
<evidence type="ECO:0000256" key="5">
    <source>
        <dbReference type="ARBA" id="ARBA00022741"/>
    </source>
</evidence>
<dbReference type="GO" id="GO:0005524">
    <property type="term" value="F:ATP binding"/>
    <property type="evidence" value="ECO:0007669"/>
    <property type="project" value="UniProtKB-KW"/>
</dbReference>
<dbReference type="GO" id="GO:0000156">
    <property type="term" value="F:phosphorelay response regulator activity"/>
    <property type="evidence" value="ECO:0007669"/>
    <property type="project" value="TreeGrafter"/>
</dbReference>
<keyword evidence="5" id="KW-0547">Nucleotide-binding</keyword>
<sequence length="231" mass="24420">IHTPSTAEVLPETTTATGSPPSTGPVVIPELVRLLAHDLRGPLTVFTSSLSFLETATDEAERKELVIGLRDATDRIGSMIDSLVAMGDGGSSLESLPRDEPVEMGALMAKLLDEYSYVFEARELKTEFVAQPGPAVVLGNRSLLKSALSNALLNAADYSPLGGKIIVTLLRDGAELSVAIRDEGPGVPPEVVQQIFDLRELAPLKARGVRIGKGLGLLTVKTATELHGGFL</sequence>
<feature type="region of interest" description="Disordered" evidence="9">
    <location>
        <begin position="1"/>
        <end position="24"/>
    </location>
</feature>
<evidence type="ECO:0000259" key="10">
    <source>
        <dbReference type="PROSITE" id="PS50109"/>
    </source>
</evidence>
<dbReference type="InterPro" id="IPR050351">
    <property type="entry name" value="BphY/WalK/GraS-like"/>
</dbReference>
<dbReference type="GO" id="GO:0030295">
    <property type="term" value="F:protein kinase activator activity"/>
    <property type="evidence" value="ECO:0007669"/>
    <property type="project" value="TreeGrafter"/>
</dbReference>
<dbReference type="GO" id="GO:0007234">
    <property type="term" value="P:osmosensory signaling via phosphorelay pathway"/>
    <property type="evidence" value="ECO:0007669"/>
    <property type="project" value="TreeGrafter"/>
</dbReference>
<evidence type="ECO:0000256" key="7">
    <source>
        <dbReference type="ARBA" id="ARBA00022840"/>
    </source>
</evidence>
<dbReference type="PANTHER" id="PTHR42878">
    <property type="entry name" value="TWO-COMPONENT HISTIDINE KINASE"/>
    <property type="match status" value="1"/>
</dbReference>
<dbReference type="GO" id="GO:0000155">
    <property type="term" value="F:phosphorelay sensor kinase activity"/>
    <property type="evidence" value="ECO:0007669"/>
    <property type="project" value="InterPro"/>
</dbReference>
<dbReference type="Pfam" id="PF02518">
    <property type="entry name" value="HATPase_c"/>
    <property type="match status" value="1"/>
</dbReference>
<gene>
    <name evidence="11" type="ORF">METZ01_LOCUS507459</name>
</gene>
<dbReference type="InterPro" id="IPR036890">
    <property type="entry name" value="HATPase_C_sf"/>
</dbReference>
<dbReference type="InterPro" id="IPR004358">
    <property type="entry name" value="Sig_transdc_His_kin-like_C"/>
</dbReference>
<evidence type="ECO:0000256" key="9">
    <source>
        <dbReference type="SAM" id="MobiDB-lite"/>
    </source>
</evidence>
<reference evidence="11" key="1">
    <citation type="submission" date="2018-05" db="EMBL/GenBank/DDBJ databases">
        <authorList>
            <person name="Lanie J.A."/>
            <person name="Ng W.-L."/>
            <person name="Kazmierczak K.M."/>
            <person name="Andrzejewski T.M."/>
            <person name="Davidsen T.M."/>
            <person name="Wayne K.J."/>
            <person name="Tettelin H."/>
            <person name="Glass J.I."/>
            <person name="Rusch D."/>
            <person name="Podicherti R."/>
            <person name="Tsui H.-C.T."/>
            <person name="Winkler M.E."/>
        </authorList>
    </citation>
    <scope>NUCLEOTIDE SEQUENCE</scope>
</reference>
<proteinExistence type="predicted"/>
<feature type="compositionally biased region" description="Low complexity" evidence="9">
    <location>
        <begin position="11"/>
        <end position="24"/>
    </location>
</feature>
<evidence type="ECO:0000256" key="6">
    <source>
        <dbReference type="ARBA" id="ARBA00022777"/>
    </source>
</evidence>